<dbReference type="CDD" id="cd00090">
    <property type="entry name" value="HTH_ARSR"/>
    <property type="match status" value="1"/>
</dbReference>
<dbReference type="GO" id="GO:0005737">
    <property type="term" value="C:cytoplasm"/>
    <property type="evidence" value="ECO:0007669"/>
    <property type="project" value="UniProtKB-SubCell"/>
</dbReference>
<dbReference type="PROSITE" id="PS01117">
    <property type="entry name" value="HTH_MARR_1"/>
    <property type="match status" value="1"/>
</dbReference>
<keyword evidence="4" id="KW-0804">Transcription</keyword>
<dbReference type="GO" id="GO:0003700">
    <property type="term" value="F:DNA-binding transcription factor activity"/>
    <property type="evidence" value="ECO:0007669"/>
    <property type="project" value="InterPro"/>
</dbReference>
<dbReference type="Pfam" id="PF12802">
    <property type="entry name" value="MarR_2"/>
    <property type="match status" value="1"/>
</dbReference>
<dbReference type="InterPro" id="IPR011991">
    <property type="entry name" value="ArsR-like_HTH"/>
</dbReference>
<evidence type="ECO:0000256" key="4">
    <source>
        <dbReference type="ARBA" id="ARBA00023163"/>
    </source>
</evidence>
<dbReference type="InterPro" id="IPR036388">
    <property type="entry name" value="WH-like_DNA-bd_sf"/>
</dbReference>
<dbReference type="InterPro" id="IPR039422">
    <property type="entry name" value="MarR/SlyA-like"/>
</dbReference>
<dbReference type="PROSITE" id="PS50995">
    <property type="entry name" value="HTH_MARR_2"/>
    <property type="match status" value="1"/>
</dbReference>
<dbReference type="InterPro" id="IPR000835">
    <property type="entry name" value="HTH_MarR-typ"/>
</dbReference>
<proteinExistence type="predicted"/>
<dbReference type="GO" id="GO:0006950">
    <property type="term" value="P:response to stress"/>
    <property type="evidence" value="ECO:0007669"/>
    <property type="project" value="TreeGrafter"/>
</dbReference>
<keyword evidence="7" id="KW-1185">Reference proteome</keyword>
<feature type="domain" description="HTH marR-type" evidence="5">
    <location>
        <begin position="5"/>
        <end position="139"/>
    </location>
</feature>
<organism evidence="6 7">
    <name type="scientific">Shewanella zhuhaiensis</name>
    <dbReference type="NCBI Taxonomy" id="2919576"/>
    <lineage>
        <taxon>Bacteria</taxon>
        <taxon>Pseudomonadati</taxon>
        <taxon>Pseudomonadota</taxon>
        <taxon>Gammaproteobacteria</taxon>
        <taxon>Alteromonadales</taxon>
        <taxon>Shewanellaceae</taxon>
        <taxon>Shewanella</taxon>
    </lineage>
</organism>
<evidence type="ECO:0000256" key="2">
    <source>
        <dbReference type="ARBA" id="ARBA00023015"/>
    </source>
</evidence>
<dbReference type="RefSeq" id="WP_240591191.1">
    <property type="nucleotide sequence ID" value="NZ_JAKUDL010000003.1"/>
</dbReference>
<sequence length="188" mass="20845">MTSETIQIQQLLERIAALLRGERRNKLVELGLLPVQFDALCYLGECNRYSDTLMALCEYLGQTKGTVSQTLKVLEKKGLIERQADAKDKRVVHLKPSDVGLALLSELTQSPLLCALHAEHGVDTRLQGALTELLKQLQQANGGRAFGVCRQCRYNQSPTEGHFQCGLTGDALSEADTRLICREYEGID</sequence>
<evidence type="ECO:0000259" key="5">
    <source>
        <dbReference type="PROSITE" id="PS50995"/>
    </source>
</evidence>
<dbReference type="GO" id="GO:0003677">
    <property type="term" value="F:DNA binding"/>
    <property type="evidence" value="ECO:0007669"/>
    <property type="project" value="UniProtKB-KW"/>
</dbReference>
<evidence type="ECO:0000313" key="6">
    <source>
        <dbReference type="EMBL" id="MCH4294913.1"/>
    </source>
</evidence>
<evidence type="ECO:0000313" key="7">
    <source>
        <dbReference type="Proteomes" id="UP001297581"/>
    </source>
</evidence>
<dbReference type="PANTHER" id="PTHR33164:SF5">
    <property type="entry name" value="ORGANIC HYDROPEROXIDE RESISTANCE TRANSCRIPTIONAL REGULATOR"/>
    <property type="match status" value="1"/>
</dbReference>
<dbReference type="AlphaFoldDB" id="A0AAJ1BHJ8"/>
<dbReference type="PANTHER" id="PTHR33164">
    <property type="entry name" value="TRANSCRIPTIONAL REGULATOR, MARR FAMILY"/>
    <property type="match status" value="1"/>
</dbReference>
<keyword evidence="3" id="KW-0238">DNA-binding</keyword>
<dbReference type="EMBL" id="JAKUDL010000003">
    <property type="protein sequence ID" value="MCH4294913.1"/>
    <property type="molecule type" value="Genomic_DNA"/>
</dbReference>
<protein>
    <submittedName>
        <fullName evidence="6">MarR family winged helix-turn-helix transcriptional regulator</fullName>
    </submittedName>
</protein>
<dbReference type="SUPFAM" id="SSF46785">
    <property type="entry name" value="Winged helix' DNA-binding domain"/>
    <property type="match status" value="1"/>
</dbReference>
<keyword evidence="2" id="KW-0805">Transcription regulation</keyword>
<evidence type="ECO:0000256" key="1">
    <source>
        <dbReference type="ARBA" id="ARBA00004496"/>
    </source>
</evidence>
<dbReference type="SMART" id="SM00347">
    <property type="entry name" value="HTH_MARR"/>
    <property type="match status" value="1"/>
</dbReference>
<accession>A0AAJ1BHJ8</accession>
<dbReference type="Proteomes" id="UP001297581">
    <property type="component" value="Unassembled WGS sequence"/>
</dbReference>
<gene>
    <name evidence="6" type="ORF">MJ923_11420</name>
</gene>
<reference evidence="6 7" key="1">
    <citation type="submission" date="2022-02" db="EMBL/GenBank/DDBJ databases">
        <title>The genome sequence of Shewanella sp. 3B26.</title>
        <authorList>
            <person name="Du J."/>
        </authorList>
    </citation>
    <scope>NUCLEOTIDE SEQUENCE [LARGE SCALE GENOMIC DNA]</scope>
    <source>
        <strain evidence="6 7">3B26</strain>
    </source>
</reference>
<name>A0AAJ1BHJ8_9GAMM</name>
<dbReference type="Gene3D" id="1.10.10.10">
    <property type="entry name" value="Winged helix-like DNA-binding domain superfamily/Winged helix DNA-binding domain"/>
    <property type="match status" value="1"/>
</dbReference>
<comment type="subcellular location">
    <subcellularLocation>
        <location evidence="1">Cytoplasm</location>
    </subcellularLocation>
</comment>
<dbReference type="InterPro" id="IPR036390">
    <property type="entry name" value="WH_DNA-bd_sf"/>
</dbReference>
<comment type="caution">
    <text evidence="6">The sequence shown here is derived from an EMBL/GenBank/DDBJ whole genome shotgun (WGS) entry which is preliminary data.</text>
</comment>
<evidence type="ECO:0000256" key="3">
    <source>
        <dbReference type="ARBA" id="ARBA00023125"/>
    </source>
</evidence>
<dbReference type="InterPro" id="IPR023187">
    <property type="entry name" value="Tscrpt_reg_MarR-type_CS"/>
</dbReference>